<protein>
    <submittedName>
        <fullName evidence="10">PTS galactitol transporter subunit IIC</fullName>
    </submittedName>
</protein>
<accession>A0AB73TK67</accession>
<keyword evidence="3" id="KW-1003">Cell membrane</keyword>
<evidence type="ECO:0000256" key="8">
    <source>
        <dbReference type="ARBA" id="ARBA00023136"/>
    </source>
</evidence>
<evidence type="ECO:0000256" key="6">
    <source>
        <dbReference type="ARBA" id="ARBA00022692"/>
    </source>
</evidence>
<feature type="transmembrane region" description="Helical" evidence="9">
    <location>
        <begin position="145"/>
        <end position="167"/>
    </location>
</feature>
<evidence type="ECO:0000256" key="5">
    <source>
        <dbReference type="ARBA" id="ARBA00022683"/>
    </source>
</evidence>
<dbReference type="GO" id="GO:0005886">
    <property type="term" value="C:plasma membrane"/>
    <property type="evidence" value="ECO:0007669"/>
    <property type="project" value="UniProtKB-SubCell"/>
</dbReference>
<evidence type="ECO:0000256" key="2">
    <source>
        <dbReference type="ARBA" id="ARBA00022448"/>
    </source>
</evidence>
<evidence type="ECO:0000256" key="4">
    <source>
        <dbReference type="ARBA" id="ARBA00022597"/>
    </source>
</evidence>
<evidence type="ECO:0000256" key="1">
    <source>
        <dbReference type="ARBA" id="ARBA00004651"/>
    </source>
</evidence>
<feature type="transmembrane region" description="Helical" evidence="9">
    <location>
        <begin position="93"/>
        <end position="115"/>
    </location>
</feature>
<keyword evidence="5" id="KW-0598">Phosphotransferase system</keyword>
<dbReference type="GO" id="GO:0009401">
    <property type="term" value="P:phosphoenolpyruvate-dependent sugar phosphotransferase system"/>
    <property type="evidence" value="ECO:0007669"/>
    <property type="project" value="UniProtKB-KW"/>
</dbReference>
<dbReference type="InterPro" id="IPR004703">
    <property type="entry name" value="PTS_sugar-sp_permease"/>
</dbReference>
<evidence type="ECO:0000313" key="10">
    <source>
        <dbReference type="EMBL" id="PZM50658.1"/>
    </source>
</evidence>
<proteinExistence type="predicted"/>
<keyword evidence="8 9" id="KW-0472">Membrane</keyword>
<dbReference type="RefSeq" id="WP_309250693.1">
    <property type="nucleotide sequence ID" value="NZ_QHGU01000445.1"/>
</dbReference>
<feature type="transmembrane region" description="Helical" evidence="9">
    <location>
        <begin position="122"/>
        <end position="139"/>
    </location>
</feature>
<dbReference type="PANTHER" id="PTHR37324">
    <property type="entry name" value="PTS SYSTEM GALACTITOL-SPECIFIC EIIC COMPONENT"/>
    <property type="match status" value="1"/>
</dbReference>
<sequence>MLDLLQKFVDLGSIVVLPILIFVFGLILGTKPSKAFISALTVGVGFVGLNLVIDLLTNSLGPAAQAMVERFGLNLTTIDVGWPAAAAISYGTVLGSLAIPVAIVVNVLLIIVGLTKTLNVDIWNIWHAAFVASLVYAVTNDFAMGMLATVIYTMMILLFGDILGPIINKFYGFPNIT</sequence>
<dbReference type="AlphaFoldDB" id="A0AB73TK67"/>
<keyword evidence="7 9" id="KW-1133">Transmembrane helix</keyword>
<dbReference type="EMBL" id="QHGU01000445">
    <property type="protein sequence ID" value="PZM50658.1"/>
    <property type="molecule type" value="Genomic_DNA"/>
</dbReference>
<keyword evidence="4" id="KW-0762">Sugar transport</keyword>
<comment type="caution">
    <text evidence="10">The sequence shown here is derived from an EMBL/GenBank/DDBJ whole genome shotgun (WGS) entry which is preliminary data.</text>
</comment>
<evidence type="ECO:0000313" key="11">
    <source>
        <dbReference type="Proteomes" id="UP000249070"/>
    </source>
</evidence>
<evidence type="ECO:0000256" key="7">
    <source>
        <dbReference type="ARBA" id="ARBA00022989"/>
    </source>
</evidence>
<dbReference type="Proteomes" id="UP000249070">
    <property type="component" value="Unassembled WGS sequence"/>
</dbReference>
<keyword evidence="2" id="KW-0813">Transport</keyword>
<evidence type="ECO:0000256" key="3">
    <source>
        <dbReference type="ARBA" id="ARBA00022475"/>
    </source>
</evidence>
<evidence type="ECO:0000256" key="9">
    <source>
        <dbReference type="SAM" id="Phobius"/>
    </source>
</evidence>
<gene>
    <name evidence="10" type="ORF">DKP91_18290</name>
</gene>
<organism evidence="10 11">
    <name type="scientific">Enterococcus faecium</name>
    <name type="common">Streptococcus faecium</name>
    <dbReference type="NCBI Taxonomy" id="1352"/>
    <lineage>
        <taxon>Bacteria</taxon>
        <taxon>Bacillati</taxon>
        <taxon>Bacillota</taxon>
        <taxon>Bacilli</taxon>
        <taxon>Lactobacillales</taxon>
        <taxon>Enterococcaceae</taxon>
        <taxon>Enterococcus</taxon>
    </lineage>
</organism>
<feature type="transmembrane region" description="Helical" evidence="9">
    <location>
        <begin position="12"/>
        <end position="28"/>
    </location>
</feature>
<name>A0AB73TK67_ENTFC</name>
<dbReference type="GO" id="GO:0015577">
    <property type="term" value="F:galactitol transmembrane transporter activity"/>
    <property type="evidence" value="ECO:0007669"/>
    <property type="project" value="InterPro"/>
</dbReference>
<feature type="non-terminal residue" evidence="10">
    <location>
        <position position="177"/>
    </location>
</feature>
<comment type="subcellular location">
    <subcellularLocation>
        <location evidence="1">Cell membrane</location>
        <topology evidence="1">Multi-pass membrane protein</topology>
    </subcellularLocation>
</comment>
<feature type="transmembrane region" description="Helical" evidence="9">
    <location>
        <begin position="35"/>
        <end position="53"/>
    </location>
</feature>
<dbReference type="Pfam" id="PF03611">
    <property type="entry name" value="EIIC-GAT"/>
    <property type="match status" value="1"/>
</dbReference>
<reference evidence="10 11" key="1">
    <citation type="submission" date="2018-05" db="EMBL/GenBank/DDBJ databases">
        <title>Vancomycin-resistant Enterococcus faecium strain from Chelyabinsk, Russia.</title>
        <authorList>
            <person name="Gostev V."/>
            <person name="Goncharov A."/>
            <person name="Kolodzhieva V."/>
            <person name="Suvorov A."/>
            <person name="Sidorenko S."/>
            <person name="Zueva L."/>
        </authorList>
    </citation>
    <scope>NUCLEOTIDE SEQUENCE [LARGE SCALE GENOMIC DNA]</scope>
    <source>
        <strain evidence="10 11">20</strain>
    </source>
</reference>
<dbReference type="PANTHER" id="PTHR37324:SF2">
    <property type="entry name" value="PTS SYSTEM GALACTITOL-SPECIFIC EIIC COMPONENT"/>
    <property type="match status" value="1"/>
</dbReference>
<keyword evidence="6 9" id="KW-0812">Transmembrane</keyword>
<dbReference type="InterPro" id="IPR013853">
    <property type="entry name" value="EIIC-GAT"/>
</dbReference>